<organism evidence="1 2">
    <name type="scientific">Paracidovorax konjaci</name>
    <dbReference type="NCBI Taxonomy" id="32040"/>
    <lineage>
        <taxon>Bacteria</taxon>
        <taxon>Pseudomonadati</taxon>
        <taxon>Pseudomonadota</taxon>
        <taxon>Betaproteobacteria</taxon>
        <taxon>Burkholderiales</taxon>
        <taxon>Comamonadaceae</taxon>
        <taxon>Paracidovorax</taxon>
    </lineage>
</organism>
<dbReference type="Proteomes" id="UP000199517">
    <property type="component" value="Unassembled WGS sequence"/>
</dbReference>
<name>A0A1I1WDL0_9BURK</name>
<protein>
    <submittedName>
        <fullName evidence="1">YD repeat-containing protein</fullName>
    </submittedName>
</protein>
<dbReference type="STRING" id="32040.SAMN04489710_10966"/>
<gene>
    <name evidence="1" type="ORF">SAMN04489710_10966</name>
</gene>
<evidence type="ECO:0000313" key="1">
    <source>
        <dbReference type="EMBL" id="SFD93237.1"/>
    </source>
</evidence>
<accession>A0A1I1WDL0</accession>
<reference evidence="2" key="1">
    <citation type="submission" date="2016-10" db="EMBL/GenBank/DDBJ databases">
        <authorList>
            <person name="Varghese N."/>
            <person name="Submissions S."/>
        </authorList>
    </citation>
    <scope>NUCLEOTIDE SEQUENCE [LARGE SCALE GENOMIC DNA]</scope>
    <source>
        <strain evidence="2">DSM 7481</strain>
    </source>
</reference>
<dbReference type="InterPro" id="IPR006530">
    <property type="entry name" value="YD"/>
</dbReference>
<proteinExistence type="predicted"/>
<dbReference type="NCBIfam" id="TIGR01643">
    <property type="entry name" value="YD_repeat_2x"/>
    <property type="match status" value="1"/>
</dbReference>
<evidence type="ECO:0000313" key="2">
    <source>
        <dbReference type="Proteomes" id="UP000199517"/>
    </source>
</evidence>
<sequence>MTQRTDVAYHDAGGATGLGYDAAGNLLGNRQVTDGDEGKATVTKYEYQFMSGSYQQTSSTAKREGNEATTKTWRDANGFVSNIEQVTGVGDERFNRAFVNDAQGNAICASHANYLT</sequence>
<dbReference type="EMBL" id="FOMQ01000009">
    <property type="protein sequence ID" value="SFD93237.1"/>
    <property type="molecule type" value="Genomic_DNA"/>
</dbReference>
<keyword evidence="2" id="KW-1185">Reference proteome</keyword>
<dbReference type="AlphaFoldDB" id="A0A1I1WDL0"/>